<evidence type="ECO:0000313" key="4">
    <source>
        <dbReference type="Proteomes" id="UP000809349"/>
    </source>
</evidence>
<organism evidence="3 4">
    <name type="scientific">Massilia soli</name>
    <dbReference type="NCBI Taxonomy" id="2792854"/>
    <lineage>
        <taxon>Bacteria</taxon>
        <taxon>Pseudomonadati</taxon>
        <taxon>Pseudomonadota</taxon>
        <taxon>Betaproteobacteria</taxon>
        <taxon>Burkholderiales</taxon>
        <taxon>Oxalobacteraceae</taxon>
        <taxon>Telluria group</taxon>
        <taxon>Massilia</taxon>
    </lineage>
</organism>
<evidence type="ECO:0000256" key="1">
    <source>
        <dbReference type="SAM" id="MobiDB-lite"/>
    </source>
</evidence>
<keyword evidence="2" id="KW-0812">Transmembrane</keyword>
<dbReference type="RefSeq" id="WP_223470726.1">
    <property type="nucleotide sequence ID" value="NZ_JAFBIL020000010.1"/>
</dbReference>
<keyword evidence="2" id="KW-0472">Membrane</keyword>
<sequence length="390" mass="42325">MHSTDPSVGPPPDGDTAGLSSDAANDAIAEPQTHAFSFTGSGSEYFRIWIVNLFLSVVTLGVYSAWAKVRRLQYFDRNTQLAGASFDFDGDPKAILRGRVLAVALLAAYHYAFGFSLAVGLAVVTLLLIALPFMMRGALRFRLRNTRYRGLRFNFSGSGRGAYAAYLPPVLLFFAPAALLAIDPTGAVVGVFLLGYLAWPLMHGAMKRYQHRHLEFGSQRASFDIKKRKFFRPYLAVVGLWIAAVIIISLAVTGATFAIASGSGPELAAYAQLAAALALIYVFYLVAGPYVQVRVGNMVWSGTSFPGITISSHLKARGYVRLQSVNALLTVLSVGLYRPFAVVRAYEYRLAHMTVQTHDNFERIAAGVTQSSRAASSDGVADFLGVDLSW</sequence>
<reference evidence="3 4" key="2">
    <citation type="submission" date="2021-08" db="EMBL/GenBank/DDBJ databases">
        <title>Massilia sp. R798.</title>
        <authorList>
            <person name="Baek J.H."/>
            <person name="Jung H.S."/>
            <person name="Kim K.R."/>
            <person name="Jeon C.O."/>
        </authorList>
    </citation>
    <scope>NUCLEOTIDE SEQUENCE [LARGE SCALE GENOMIC DNA]</scope>
    <source>
        <strain evidence="3 4">R798</strain>
    </source>
</reference>
<dbReference type="InterPro" id="IPR010295">
    <property type="entry name" value="DUF898"/>
</dbReference>
<feature type="transmembrane region" description="Helical" evidence="2">
    <location>
        <begin position="185"/>
        <end position="202"/>
    </location>
</feature>
<keyword evidence="2" id="KW-1133">Transmembrane helix</keyword>
<feature type="transmembrane region" description="Helical" evidence="2">
    <location>
        <begin position="267"/>
        <end position="287"/>
    </location>
</feature>
<protein>
    <submittedName>
        <fullName evidence="3">DUF898 domain-containing protein</fullName>
    </submittedName>
</protein>
<feature type="region of interest" description="Disordered" evidence="1">
    <location>
        <begin position="1"/>
        <end position="21"/>
    </location>
</feature>
<name>A0ABS7SVC2_9BURK</name>
<feature type="transmembrane region" description="Helical" evidence="2">
    <location>
        <begin position="160"/>
        <end position="179"/>
    </location>
</feature>
<feature type="transmembrane region" description="Helical" evidence="2">
    <location>
        <begin position="46"/>
        <end position="67"/>
    </location>
</feature>
<feature type="transmembrane region" description="Helical" evidence="2">
    <location>
        <begin position="94"/>
        <end position="112"/>
    </location>
</feature>
<keyword evidence="4" id="KW-1185">Reference proteome</keyword>
<accession>A0ABS7SVC2</accession>
<evidence type="ECO:0000313" key="3">
    <source>
        <dbReference type="EMBL" id="MBZ2209879.1"/>
    </source>
</evidence>
<comment type="caution">
    <text evidence="3">The sequence shown here is derived from an EMBL/GenBank/DDBJ whole genome shotgun (WGS) entry which is preliminary data.</text>
</comment>
<dbReference type="Pfam" id="PF05987">
    <property type="entry name" value="DUF898"/>
    <property type="match status" value="1"/>
</dbReference>
<dbReference type="Proteomes" id="UP000809349">
    <property type="component" value="Unassembled WGS sequence"/>
</dbReference>
<reference evidence="3 4" key="1">
    <citation type="submission" date="2021-01" db="EMBL/GenBank/DDBJ databases">
        <authorList>
            <person name="Ruan W."/>
            <person name="Khan S.A."/>
            <person name="Jeon C.O."/>
        </authorList>
    </citation>
    <scope>NUCLEOTIDE SEQUENCE [LARGE SCALE GENOMIC DNA]</scope>
    <source>
        <strain evidence="3 4">R798</strain>
    </source>
</reference>
<gene>
    <name evidence="3" type="ORF">I4X03_021645</name>
</gene>
<feature type="transmembrane region" description="Helical" evidence="2">
    <location>
        <begin position="118"/>
        <end position="139"/>
    </location>
</feature>
<dbReference type="EMBL" id="JAFBIL020000010">
    <property type="protein sequence ID" value="MBZ2209879.1"/>
    <property type="molecule type" value="Genomic_DNA"/>
</dbReference>
<feature type="transmembrane region" description="Helical" evidence="2">
    <location>
        <begin position="234"/>
        <end position="261"/>
    </location>
</feature>
<proteinExistence type="predicted"/>
<evidence type="ECO:0000256" key="2">
    <source>
        <dbReference type="SAM" id="Phobius"/>
    </source>
</evidence>